<name>A0A845GGB1_9BURK</name>
<reference evidence="1" key="1">
    <citation type="submission" date="2019-12" db="EMBL/GenBank/DDBJ databases">
        <title>Novel species isolated from a subtropical stream in China.</title>
        <authorList>
            <person name="Lu H."/>
        </authorList>
    </citation>
    <scope>NUCLEOTIDE SEQUENCE [LARGE SCALE GENOMIC DNA]</scope>
    <source>
        <strain evidence="1">FT81W</strain>
    </source>
</reference>
<gene>
    <name evidence="1" type="ORF">GTP90_01595</name>
</gene>
<dbReference type="Proteomes" id="UP000447355">
    <property type="component" value="Unassembled WGS sequence"/>
</dbReference>
<evidence type="ECO:0000313" key="1">
    <source>
        <dbReference type="EMBL" id="MYM92550.1"/>
    </source>
</evidence>
<dbReference type="EMBL" id="WWCX01000001">
    <property type="protein sequence ID" value="MYM92550.1"/>
    <property type="molecule type" value="Genomic_DNA"/>
</dbReference>
<dbReference type="AlphaFoldDB" id="A0A845GGB1"/>
<sequence>MMQVFDFTESGSGLLVKYSAHHRNELCIPADAPEFFGIVKDKEFLEVQGVVVCYPRVHWEGRAMSTLCHPANVDPVRPHALPTIDI</sequence>
<evidence type="ECO:0000313" key="2">
    <source>
        <dbReference type="Proteomes" id="UP000447355"/>
    </source>
</evidence>
<dbReference type="RefSeq" id="WP_161081811.1">
    <property type="nucleotide sequence ID" value="NZ_WWCX01000001.1"/>
</dbReference>
<protein>
    <submittedName>
        <fullName evidence="1">Uncharacterized protein</fullName>
    </submittedName>
</protein>
<accession>A0A845GGB1</accession>
<proteinExistence type="predicted"/>
<comment type="caution">
    <text evidence="1">The sequence shown here is derived from an EMBL/GenBank/DDBJ whole genome shotgun (WGS) entry which is preliminary data.</text>
</comment>
<organism evidence="1 2">
    <name type="scientific">Duganella vulcania</name>
    <dbReference type="NCBI Taxonomy" id="2692166"/>
    <lineage>
        <taxon>Bacteria</taxon>
        <taxon>Pseudomonadati</taxon>
        <taxon>Pseudomonadota</taxon>
        <taxon>Betaproteobacteria</taxon>
        <taxon>Burkholderiales</taxon>
        <taxon>Oxalobacteraceae</taxon>
        <taxon>Telluria group</taxon>
        <taxon>Duganella</taxon>
    </lineage>
</organism>